<name>A0A6M2DCC4_RHIMP</name>
<evidence type="ECO:0000313" key="2">
    <source>
        <dbReference type="EMBL" id="NOV43310.1"/>
    </source>
</evidence>
<sequence>MTGSTQICLIFIVSAPFGFVWAGYALSQDELVRMLSIPYCHLNLLGSSLQIGSQSSQRTILLCVTKTKHSNKQSHKYV</sequence>
<dbReference type="EMBL" id="GHWJ01010573">
    <property type="protein sequence ID" value="NOV43310.1"/>
    <property type="molecule type" value="Transcribed_RNA"/>
</dbReference>
<keyword evidence="1" id="KW-1133">Transmembrane helix</keyword>
<keyword evidence="1" id="KW-0472">Membrane</keyword>
<reference evidence="2" key="1">
    <citation type="submission" date="2019-09" db="EMBL/GenBank/DDBJ databases">
        <title>Organ-specific transcriptomic study of the physiology of the cattle tick, Rhipicephalus microplus.</title>
        <authorList>
            <person name="Tirloni L."/>
            <person name="Braz G."/>
            <person name="Gandara A.C.P."/>
            <person name="Sabadin G.A."/>
            <person name="da Silva R.M."/>
            <person name="Guizzo M.G."/>
            <person name="Machado J.A."/>
            <person name="Costa E.P."/>
            <person name="Gomes H.F."/>
            <person name="Moraes J."/>
            <person name="Mota M.B.S."/>
            <person name="Mesquita R.D."/>
            <person name="Alvarenga P.H."/>
            <person name="Alves F."/>
            <person name="Seixas A."/>
            <person name="da Fonseca R.N."/>
            <person name="Fogaca A."/>
            <person name="Logullo C."/>
            <person name="Tanaka A."/>
            <person name="Daffre S."/>
            <person name="Termignoni C."/>
            <person name="Vaz I.S.Jr."/>
            <person name="Oliveira P.L."/>
            <person name="Ribeiro J.M."/>
        </authorList>
    </citation>
    <scope>NUCLEOTIDE SEQUENCE</scope>
    <source>
        <strain evidence="2">Porto Alegre</strain>
    </source>
</reference>
<protein>
    <submittedName>
        <fullName evidence="2">Putative secreted protein</fullName>
    </submittedName>
</protein>
<dbReference type="AlphaFoldDB" id="A0A6M2DCC4"/>
<organism evidence="2">
    <name type="scientific">Rhipicephalus microplus</name>
    <name type="common">Cattle tick</name>
    <name type="synonym">Boophilus microplus</name>
    <dbReference type="NCBI Taxonomy" id="6941"/>
    <lineage>
        <taxon>Eukaryota</taxon>
        <taxon>Metazoa</taxon>
        <taxon>Ecdysozoa</taxon>
        <taxon>Arthropoda</taxon>
        <taxon>Chelicerata</taxon>
        <taxon>Arachnida</taxon>
        <taxon>Acari</taxon>
        <taxon>Parasitiformes</taxon>
        <taxon>Ixodida</taxon>
        <taxon>Ixodoidea</taxon>
        <taxon>Ixodidae</taxon>
        <taxon>Rhipicephalinae</taxon>
        <taxon>Rhipicephalus</taxon>
        <taxon>Boophilus</taxon>
    </lineage>
</organism>
<proteinExistence type="predicted"/>
<evidence type="ECO:0000256" key="1">
    <source>
        <dbReference type="SAM" id="Phobius"/>
    </source>
</evidence>
<accession>A0A6M2DCC4</accession>
<keyword evidence="1" id="KW-0812">Transmembrane</keyword>
<feature type="transmembrane region" description="Helical" evidence="1">
    <location>
        <begin position="7"/>
        <end position="26"/>
    </location>
</feature>